<accession>A0A6C0DE12</accession>
<dbReference type="FunFam" id="3.40.50.300:FF:000948">
    <property type="entry name" value="Thymidine kinase"/>
    <property type="match status" value="1"/>
</dbReference>
<keyword evidence="3" id="KW-0237">DNA synthesis</keyword>
<dbReference type="AlphaFoldDB" id="A0A6C0DE12"/>
<sequence>MGHLSLIIGCMFAQKTTELLRRIRRYQSIGYKVLVANYVGDNRYGTNQIASHDKGFEKAVCVDKLAALETMVRSGEYQVLAIDEGQFFTDLFEKITSWADELPIHIVISGLDGTSSREPFGDILRLIPHAEEVQRLSAFCSVCKDGTIAVYSQYVAAFHKKDVLIGGAESYRPVCRKHYLDI</sequence>
<evidence type="ECO:0000256" key="3">
    <source>
        <dbReference type="ARBA" id="ARBA00022634"/>
    </source>
</evidence>
<organism evidence="11">
    <name type="scientific">viral metagenome</name>
    <dbReference type="NCBI Taxonomy" id="1070528"/>
    <lineage>
        <taxon>unclassified sequences</taxon>
        <taxon>metagenomes</taxon>
        <taxon>organismal metagenomes</taxon>
    </lineage>
</organism>
<comment type="catalytic activity">
    <reaction evidence="10">
        <text>thymidine + ATP = dTMP + ADP + H(+)</text>
        <dbReference type="Rhea" id="RHEA:19129"/>
        <dbReference type="ChEBI" id="CHEBI:15378"/>
        <dbReference type="ChEBI" id="CHEBI:17748"/>
        <dbReference type="ChEBI" id="CHEBI:30616"/>
        <dbReference type="ChEBI" id="CHEBI:63528"/>
        <dbReference type="ChEBI" id="CHEBI:456216"/>
        <dbReference type="EC" id="2.7.1.21"/>
    </reaction>
</comment>
<evidence type="ECO:0000313" key="11">
    <source>
        <dbReference type="EMBL" id="QHT14693.1"/>
    </source>
</evidence>
<dbReference type="PANTHER" id="PTHR11441">
    <property type="entry name" value="THYMIDINE KINASE"/>
    <property type="match status" value="1"/>
</dbReference>
<dbReference type="GO" id="GO:0004797">
    <property type="term" value="F:thymidine kinase activity"/>
    <property type="evidence" value="ECO:0007669"/>
    <property type="project" value="UniProtKB-EC"/>
</dbReference>
<evidence type="ECO:0000256" key="5">
    <source>
        <dbReference type="ARBA" id="ARBA00022723"/>
    </source>
</evidence>
<keyword evidence="7" id="KW-0418">Kinase</keyword>
<dbReference type="Gene3D" id="3.40.50.300">
    <property type="entry name" value="P-loop containing nucleotide triphosphate hydrolases"/>
    <property type="match status" value="1"/>
</dbReference>
<proteinExistence type="inferred from homology"/>
<keyword evidence="4" id="KW-0808">Transferase</keyword>
<evidence type="ECO:0000256" key="7">
    <source>
        <dbReference type="ARBA" id="ARBA00022777"/>
    </source>
</evidence>
<dbReference type="GO" id="GO:0071897">
    <property type="term" value="P:DNA biosynthetic process"/>
    <property type="evidence" value="ECO:0007669"/>
    <property type="project" value="UniProtKB-KW"/>
</dbReference>
<keyword evidence="8" id="KW-0862">Zinc</keyword>
<dbReference type="PANTHER" id="PTHR11441:SF0">
    <property type="entry name" value="THYMIDINE KINASE, CYTOSOLIC"/>
    <property type="match status" value="1"/>
</dbReference>
<dbReference type="SUPFAM" id="SSF52540">
    <property type="entry name" value="P-loop containing nucleoside triphosphate hydrolases"/>
    <property type="match status" value="1"/>
</dbReference>
<evidence type="ECO:0000256" key="8">
    <source>
        <dbReference type="ARBA" id="ARBA00022833"/>
    </source>
</evidence>
<evidence type="ECO:0000256" key="2">
    <source>
        <dbReference type="ARBA" id="ARBA00012118"/>
    </source>
</evidence>
<dbReference type="InterPro" id="IPR001267">
    <property type="entry name" value="Thymidine_kinase"/>
</dbReference>
<evidence type="ECO:0000256" key="9">
    <source>
        <dbReference type="ARBA" id="ARBA00022840"/>
    </source>
</evidence>
<evidence type="ECO:0000256" key="10">
    <source>
        <dbReference type="ARBA" id="ARBA00048254"/>
    </source>
</evidence>
<evidence type="ECO:0000256" key="4">
    <source>
        <dbReference type="ARBA" id="ARBA00022679"/>
    </source>
</evidence>
<evidence type="ECO:0000256" key="6">
    <source>
        <dbReference type="ARBA" id="ARBA00022741"/>
    </source>
</evidence>
<dbReference type="EC" id="2.7.1.21" evidence="2"/>
<keyword evidence="5" id="KW-0479">Metal-binding</keyword>
<dbReference type="PIRSF" id="PIRSF035805">
    <property type="entry name" value="TK_cell"/>
    <property type="match status" value="1"/>
</dbReference>
<dbReference type="Pfam" id="PF00265">
    <property type="entry name" value="TK"/>
    <property type="match status" value="1"/>
</dbReference>
<dbReference type="GO" id="GO:0005524">
    <property type="term" value="F:ATP binding"/>
    <property type="evidence" value="ECO:0007669"/>
    <property type="project" value="UniProtKB-KW"/>
</dbReference>
<keyword evidence="6" id="KW-0547">Nucleotide-binding</keyword>
<comment type="similarity">
    <text evidence="1">Belongs to the thymidine kinase family.</text>
</comment>
<dbReference type="PROSITE" id="PS00603">
    <property type="entry name" value="TK_CELLULAR_TYPE"/>
    <property type="match status" value="1"/>
</dbReference>
<name>A0A6C0DE12_9ZZZZ</name>
<dbReference type="Gene3D" id="3.30.60.20">
    <property type="match status" value="1"/>
</dbReference>
<dbReference type="GO" id="GO:0046104">
    <property type="term" value="P:thymidine metabolic process"/>
    <property type="evidence" value="ECO:0007669"/>
    <property type="project" value="TreeGrafter"/>
</dbReference>
<protein>
    <recommendedName>
        <fullName evidence="2">thymidine kinase</fullName>
        <ecNumber evidence="2">2.7.1.21</ecNumber>
    </recommendedName>
</protein>
<dbReference type="InterPro" id="IPR020633">
    <property type="entry name" value="Thymidine_kinase_CS"/>
</dbReference>
<dbReference type="GO" id="GO:0046872">
    <property type="term" value="F:metal ion binding"/>
    <property type="evidence" value="ECO:0007669"/>
    <property type="project" value="UniProtKB-KW"/>
</dbReference>
<dbReference type="SUPFAM" id="SSF57716">
    <property type="entry name" value="Glucocorticoid receptor-like (DNA-binding domain)"/>
    <property type="match status" value="1"/>
</dbReference>
<reference evidence="11" key="1">
    <citation type="journal article" date="2020" name="Nature">
        <title>Giant virus diversity and host interactions through global metagenomics.</title>
        <authorList>
            <person name="Schulz F."/>
            <person name="Roux S."/>
            <person name="Paez-Espino D."/>
            <person name="Jungbluth S."/>
            <person name="Walsh D.A."/>
            <person name="Denef V.J."/>
            <person name="McMahon K.D."/>
            <person name="Konstantinidis K.T."/>
            <person name="Eloe-Fadrosh E.A."/>
            <person name="Kyrpides N.C."/>
            <person name="Woyke T."/>
        </authorList>
    </citation>
    <scope>NUCLEOTIDE SEQUENCE</scope>
    <source>
        <strain evidence="11">GVMAG-M-3300023174-141</strain>
    </source>
</reference>
<keyword evidence="9" id="KW-0067">ATP-binding</keyword>
<dbReference type="EMBL" id="MN739588">
    <property type="protein sequence ID" value="QHT14693.1"/>
    <property type="molecule type" value="Genomic_DNA"/>
</dbReference>
<evidence type="ECO:0000256" key="1">
    <source>
        <dbReference type="ARBA" id="ARBA00007587"/>
    </source>
</evidence>
<dbReference type="InterPro" id="IPR027417">
    <property type="entry name" value="P-loop_NTPase"/>
</dbReference>